<dbReference type="Pfam" id="PF24008">
    <property type="entry name" value="DUF7322"/>
    <property type="match status" value="1"/>
</dbReference>
<protein>
    <recommendedName>
        <fullName evidence="3">DUF7322 domain-containing protein</fullName>
    </recommendedName>
</protein>
<dbReference type="AlphaFoldDB" id="A0A1H3IK16"/>
<accession>A0A1H3IK16</accession>
<reference evidence="5" key="1">
    <citation type="submission" date="2016-10" db="EMBL/GenBank/DDBJ databases">
        <authorList>
            <person name="Varghese N."/>
            <person name="Submissions S."/>
        </authorList>
    </citation>
    <scope>NUCLEOTIDE SEQUENCE [LARGE SCALE GENOMIC DNA]</scope>
    <source>
        <strain evidence="5">DC30,IBRC 10041,KCTC 4046</strain>
    </source>
</reference>
<feature type="transmembrane region" description="Helical" evidence="2">
    <location>
        <begin position="89"/>
        <end position="106"/>
    </location>
</feature>
<keyword evidence="2" id="KW-0472">Membrane</keyword>
<dbReference type="GeneID" id="43839147"/>
<feature type="compositionally biased region" description="Acidic residues" evidence="1">
    <location>
        <begin position="1"/>
        <end position="25"/>
    </location>
</feature>
<keyword evidence="2" id="KW-1133">Transmembrane helix</keyword>
<evidence type="ECO:0000256" key="1">
    <source>
        <dbReference type="SAM" id="MobiDB-lite"/>
    </source>
</evidence>
<organism evidence="4 5">
    <name type="scientific">Halopenitus persicus</name>
    <dbReference type="NCBI Taxonomy" id="1048396"/>
    <lineage>
        <taxon>Archaea</taxon>
        <taxon>Methanobacteriati</taxon>
        <taxon>Methanobacteriota</taxon>
        <taxon>Stenosarchaea group</taxon>
        <taxon>Halobacteria</taxon>
        <taxon>Halobacteriales</taxon>
        <taxon>Haloferacaceae</taxon>
        <taxon>Halopenitus</taxon>
    </lineage>
</organism>
<keyword evidence="5" id="KW-1185">Reference proteome</keyword>
<keyword evidence="2" id="KW-0812">Transmembrane</keyword>
<evidence type="ECO:0000259" key="3">
    <source>
        <dbReference type="Pfam" id="PF24008"/>
    </source>
</evidence>
<evidence type="ECO:0000256" key="2">
    <source>
        <dbReference type="SAM" id="Phobius"/>
    </source>
</evidence>
<dbReference type="InterPro" id="IPR055746">
    <property type="entry name" value="DUF7322"/>
</dbReference>
<evidence type="ECO:0000313" key="4">
    <source>
        <dbReference type="EMBL" id="SDY27927.1"/>
    </source>
</evidence>
<feature type="domain" description="DUF7322" evidence="3">
    <location>
        <begin position="51"/>
        <end position="110"/>
    </location>
</feature>
<feature type="compositionally biased region" description="Polar residues" evidence="1">
    <location>
        <begin position="131"/>
        <end position="143"/>
    </location>
</feature>
<feature type="transmembrane region" description="Helical" evidence="2">
    <location>
        <begin position="60"/>
        <end position="83"/>
    </location>
</feature>
<dbReference type="EMBL" id="FNPC01000004">
    <property type="protein sequence ID" value="SDY27927.1"/>
    <property type="molecule type" value="Genomic_DNA"/>
</dbReference>
<feature type="region of interest" description="Disordered" evidence="1">
    <location>
        <begin position="115"/>
        <end position="143"/>
    </location>
</feature>
<name>A0A1H3IK16_9EURY</name>
<feature type="region of interest" description="Disordered" evidence="1">
    <location>
        <begin position="1"/>
        <end position="46"/>
    </location>
</feature>
<evidence type="ECO:0000313" key="5">
    <source>
        <dbReference type="Proteomes" id="UP000199079"/>
    </source>
</evidence>
<dbReference type="RefSeq" id="WP_021074863.1">
    <property type="nucleotide sequence ID" value="NZ_FNPC01000004.1"/>
</dbReference>
<proteinExistence type="predicted"/>
<dbReference type="OrthoDB" id="330633at2157"/>
<gene>
    <name evidence="4" type="ORF">SAMN05216564_104154</name>
</gene>
<sequence length="143" mass="15807">MLPREGDDDVEFGFDEASPAEEELAPEQPSVENYEDRFPEPDADDFGLGADLDPRTYRTFIICVLLSNVALFCVSLGAMLVYFRGQWSIGLGLAGLGVLAGIRTLQHYRSWQQYRRERDAADVDGDESDASKSTDPTPDGSQP</sequence>
<dbReference type="Proteomes" id="UP000199079">
    <property type="component" value="Unassembled WGS sequence"/>
</dbReference>